<evidence type="ECO:0000313" key="1">
    <source>
        <dbReference type="EMBL" id="KAF2068396.1"/>
    </source>
</evidence>
<feature type="non-terminal residue" evidence="1">
    <location>
        <position position="1"/>
    </location>
</feature>
<dbReference type="AlphaFoldDB" id="A0A8J4PRX3"/>
<proteinExistence type="predicted"/>
<keyword evidence="2" id="KW-1185">Reference proteome</keyword>
<dbReference type="Proteomes" id="UP000695562">
    <property type="component" value="Unassembled WGS sequence"/>
</dbReference>
<organism evidence="1 2">
    <name type="scientific">Polysphondylium violaceum</name>
    <dbReference type="NCBI Taxonomy" id="133409"/>
    <lineage>
        <taxon>Eukaryota</taxon>
        <taxon>Amoebozoa</taxon>
        <taxon>Evosea</taxon>
        <taxon>Eumycetozoa</taxon>
        <taxon>Dictyostelia</taxon>
        <taxon>Dictyosteliales</taxon>
        <taxon>Dictyosteliaceae</taxon>
        <taxon>Polysphondylium</taxon>
    </lineage>
</organism>
<dbReference type="EMBL" id="AJWJ01001012">
    <property type="protein sequence ID" value="KAF2068396.1"/>
    <property type="molecule type" value="Genomic_DNA"/>
</dbReference>
<comment type="caution">
    <text evidence="1">The sequence shown here is derived from an EMBL/GenBank/DDBJ whole genome shotgun (WGS) entry which is preliminary data.</text>
</comment>
<protein>
    <submittedName>
        <fullName evidence="1">Uncharacterized protein</fullName>
    </submittedName>
</protein>
<gene>
    <name evidence="1" type="ORF">CYY_010277</name>
</gene>
<name>A0A8J4PRX3_9MYCE</name>
<reference evidence="1" key="1">
    <citation type="submission" date="2020-01" db="EMBL/GenBank/DDBJ databases">
        <title>Development of genomics and gene disruption for Polysphondylium violaceum indicates a role for the polyketide synthase stlB in stalk morphogenesis.</title>
        <authorList>
            <person name="Narita B."/>
            <person name="Kawabe Y."/>
            <person name="Kin K."/>
            <person name="Saito T."/>
            <person name="Gibbs R."/>
            <person name="Kuspa A."/>
            <person name="Muzny D."/>
            <person name="Queller D."/>
            <person name="Richards S."/>
            <person name="Strassman J."/>
            <person name="Sucgang R."/>
            <person name="Worley K."/>
            <person name="Schaap P."/>
        </authorList>
    </citation>
    <scope>NUCLEOTIDE SEQUENCE</scope>
    <source>
        <strain evidence="1">QSvi11</strain>
    </source>
</reference>
<evidence type="ECO:0000313" key="2">
    <source>
        <dbReference type="Proteomes" id="UP000695562"/>
    </source>
</evidence>
<accession>A0A8J4PRX3</accession>
<dbReference type="OrthoDB" id="10290201at2759"/>
<sequence>MLKITIGYNRINSGSVVYLFNWPCHTKSHVTKIEFSINEFFVDDGVDAVLETLPSKLEWLSANGLISINDLNQPVSKLIKQHLSYLKFLIFFKYLNLYSFNNTIEPKSLPLSLTTLRLYKLSGSFENVGILDNLKELTISTLSQSLVDALTNIKNNKIWFNTIAANTSSPIHQSPIST</sequence>